<dbReference type="PRINTS" id="PR00385">
    <property type="entry name" value="P450"/>
</dbReference>
<dbReference type="SUPFAM" id="SSF48264">
    <property type="entry name" value="Cytochrome P450"/>
    <property type="match status" value="1"/>
</dbReference>
<evidence type="ECO:0000256" key="2">
    <source>
        <dbReference type="ARBA" id="ARBA00010617"/>
    </source>
</evidence>
<evidence type="ECO:0000313" key="10">
    <source>
        <dbReference type="Proteomes" id="UP000746612"/>
    </source>
</evidence>
<dbReference type="AlphaFoldDB" id="A0A9N8NLL9"/>
<dbReference type="GO" id="GO:0005506">
    <property type="term" value="F:iron ion binding"/>
    <property type="evidence" value="ECO:0007669"/>
    <property type="project" value="InterPro"/>
</dbReference>
<keyword evidence="5 7" id="KW-0408">Iron</keyword>
<dbReference type="GO" id="GO:0016705">
    <property type="term" value="F:oxidoreductase activity, acting on paired donors, with incorporation or reduction of molecular oxygen"/>
    <property type="evidence" value="ECO:0007669"/>
    <property type="project" value="InterPro"/>
</dbReference>
<evidence type="ECO:0000256" key="3">
    <source>
        <dbReference type="ARBA" id="ARBA00022617"/>
    </source>
</evidence>
<evidence type="ECO:0000256" key="5">
    <source>
        <dbReference type="ARBA" id="ARBA00023004"/>
    </source>
</evidence>
<keyword evidence="6" id="KW-0560">Oxidoreductase</keyword>
<dbReference type="InterPro" id="IPR036396">
    <property type="entry name" value="Cyt_P450_sf"/>
</dbReference>
<name>A0A9N8NLL9_GIBZA</name>
<dbReference type="PANTHER" id="PTHR24305:SF78">
    <property type="entry name" value="P450, PUTATIVE (EUROFUNG)-RELATED"/>
    <property type="match status" value="1"/>
</dbReference>
<evidence type="ECO:0000256" key="8">
    <source>
        <dbReference type="SAM" id="Phobius"/>
    </source>
</evidence>
<dbReference type="PANTHER" id="PTHR24305">
    <property type="entry name" value="CYTOCHROME P450"/>
    <property type="match status" value="1"/>
</dbReference>
<gene>
    <name evidence="9" type="ORF">MDCFG202_LOCUS137313</name>
</gene>
<feature type="transmembrane region" description="Helical" evidence="8">
    <location>
        <begin position="119"/>
        <end position="139"/>
    </location>
</feature>
<reference evidence="9" key="1">
    <citation type="submission" date="2021-03" db="EMBL/GenBank/DDBJ databases">
        <authorList>
            <person name="Alouane T."/>
            <person name="Langin T."/>
            <person name="Bonhomme L."/>
        </authorList>
    </citation>
    <scope>NUCLEOTIDE SEQUENCE</scope>
    <source>
        <strain evidence="9">MDC_Fg202</strain>
    </source>
</reference>
<feature type="transmembrane region" description="Helical" evidence="8">
    <location>
        <begin position="88"/>
        <end position="113"/>
    </location>
</feature>
<dbReference type="EMBL" id="CAJPIJ010000096">
    <property type="protein sequence ID" value="CAG1974456.1"/>
    <property type="molecule type" value="Genomic_DNA"/>
</dbReference>
<keyword evidence="4 7" id="KW-0479">Metal-binding</keyword>
<dbReference type="Gene3D" id="1.10.630.10">
    <property type="entry name" value="Cytochrome P450"/>
    <property type="match status" value="1"/>
</dbReference>
<dbReference type="GO" id="GO:0004497">
    <property type="term" value="F:monooxygenase activity"/>
    <property type="evidence" value="ECO:0007669"/>
    <property type="project" value="UniProtKB-KW"/>
</dbReference>
<dbReference type="InterPro" id="IPR002403">
    <property type="entry name" value="Cyt_P450_E_grp-IV"/>
</dbReference>
<keyword evidence="6" id="KW-0503">Monooxygenase</keyword>
<dbReference type="InterPro" id="IPR001128">
    <property type="entry name" value="Cyt_P450"/>
</dbReference>
<feature type="binding site" description="axial binding residue" evidence="7">
    <location>
        <position position="499"/>
    </location>
    <ligand>
        <name>heme</name>
        <dbReference type="ChEBI" id="CHEBI:30413"/>
    </ligand>
    <ligandPart>
        <name>Fe</name>
        <dbReference type="ChEBI" id="CHEBI:18248"/>
    </ligandPart>
</feature>
<dbReference type="PRINTS" id="PR00465">
    <property type="entry name" value="EP450IV"/>
</dbReference>
<evidence type="ECO:0000256" key="7">
    <source>
        <dbReference type="PIRSR" id="PIRSR602403-1"/>
    </source>
</evidence>
<keyword evidence="8" id="KW-0472">Membrane</keyword>
<keyword evidence="8" id="KW-0812">Transmembrane</keyword>
<dbReference type="GO" id="GO:0020037">
    <property type="term" value="F:heme binding"/>
    <property type="evidence" value="ECO:0007669"/>
    <property type="project" value="InterPro"/>
</dbReference>
<comment type="cofactor">
    <cofactor evidence="1 7">
        <name>heme</name>
        <dbReference type="ChEBI" id="CHEBI:30413"/>
    </cofactor>
</comment>
<keyword evidence="8" id="KW-1133">Transmembrane helix</keyword>
<proteinExistence type="inferred from homology"/>
<keyword evidence="3 7" id="KW-0349">Heme</keyword>
<dbReference type="InterPro" id="IPR050121">
    <property type="entry name" value="Cytochrome_P450_monoxygenase"/>
</dbReference>
<comment type="caution">
    <text evidence="9">The sequence shown here is derived from an EMBL/GenBank/DDBJ whole genome shotgun (WGS) entry which is preliminary data.</text>
</comment>
<evidence type="ECO:0000256" key="6">
    <source>
        <dbReference type="ARBA" id="ARBA00023033"/>
    </source>
</evidence>
<comment type="similarity">
    <text evidence="2">Belongs to the cytochrome P450 family.</text>
</comment>
<dbReference type="CDD" id="cd11061">
    <property type="entry name" value="CYP67-like"/>
    <property type="match status" value="1"/>
</dbReference>
<sequence length="557" mass="62900">MGIWLYLLTFADTDTFPTLFLPTYQLQCHKRILDLGVLRNDIVEMSEALETILLSSWQTTAIVSALAGVLSHHTFFRPYEIDGAAWDLVFAYVGLFMALCIAYVQISGLGLFASLCRTLFVATTYNVSLTASILIYRAFFHRLRSFRGPFMAKLSRFYLLWTVAKTNRGCEDIQRLHEKYGTIVRIGPRELSINLPPAIPLIYGWSDKITKSPWYGQVSNDITEISLNSTRDPKAHKERKVLWGKAFGPKCFSKDFGMLKGKTEHPAIKGVHESMMAIGVLGTVPWLLSMLGKIPGAAGGYTRFTRWCHEQLQETRKIRTSLKDQDPQDIMSYLLRAKEDGESCAPPGDKAMEEDARLVIIAGSDTVASAITNVFYHLAKNPDCYQALQDAMWQHFPNGGSEWTYEKVRAVPYLDWVINESLRLRPPVPGGLTRVTPPEGLWVDDVFIPGDIVISVPTYTMQRDENYWSDALSFKPERWKGLSTKNTPYIPFTRGQGYCPGEPLAMMEMRMVVGLIALRYNISFPEGVDAKAVELPFEDYFTQKPGPLHLVFTPASR</sequence>
<protein>
    <submittedName>
        <fullName evidence="9">Uncharacterized protein</fullName>
    </submittedName>
</protein>
<dbReference type="Pfam" id="PF00067">
    <property type="entry name" value="p450"/>
    <property type="match status" value="1"/>
</dbReference>
<evidence type="ECO:0000256" key="1">
    <source>
        <dbReference type="ARBA" id="ARBA00001971"/>
    </source>
</evidence>
<dbReference type="Proteomes" id="UP000746612">
    <property type="component" value="Unassembled WGS sequence"/>
</dbReference>
<accession>A0A9N8NLL9</accession>
<evidence type="ECO:0000256" key="4">
    <source>
        <dbReference type="ARBA" id="ARBA00022723"/>
    </source>
</evidence>
<feature type="transmembrane region" description="Helical" evidence="8">
    <location>
        <begin position="55"/>
        <end position="76"/>
    </location>
</feature>
<organism evidence="9 10">
    <name type="scientific">Gibberella zeae</name>
    <name type="common">Wheat head blight fungus</name>
    <name type="synonym">Fusarium graminearum</name>
    <dbReference type="NCBI Taxonomy" id="5518"/>
    <lineage>
        <taxon>Eukaryota</taxon>
        <taxon>Fungi</taxon>
        <taxon>Dikarya</taxon>
        <taxon>Ascomycota</taxon>
        <taxon>Pezizomycotina</taxon>
        <taxon>Sordariomycetes</taxon>
        <taxon>Hypocreomycetidae</taxon>
        <taxon>Hypocreales</taxon>
        <taxon>Nectriaceae</taxon>
        <taxon>Fusarium</taxon>
    </lineage>
</organism>
<evidence type="ECO:0000313" key="9">
    <source>
        <dbReference type="EMBL" id="CAG1974456.1"/>
    </source>
</evidence>